<dbReference type="PROSITE" id="PS50940">
    <property type="entry name" value="CHIT_BIND_II"/>
    <property type="match status" value="1"/>
</dbReference>
<dbReference type="InParanoid" id="A0A1S3I1A8"/>
<dbReference type="Gene3D" id="2.10.50.10">
    <property type="entry name" value="Tumor Necrosis Factor Receptor, subunit A, domain 2"/>
    <property type="match status" value="19"/>
</dbReference>
<dbReference type="RefSeq" id="XP_013392045.1">
    <property type="nucleotide sequence ID" value="XM_013536591.1"/>
</dbReference>
<proteinExistence type="predicted"/>
<evidence type="ECO:0000259" key="1">
    <source>
        <dbReference type="PROSITE" id="PS50940"/>
    </source>
</evidence>
<dbReference type="GO" id="GO:0008061">
    <property type="term" value="F:chitin binding"/>
    <property type="evidence" value="ECO:0007669"/>
    <property type="project" value="InterPro"/>
</dbReference>
<sequence length="5297" mass="554143">MSCESIELACELGTISAGNVSECTACAAGWKCPNADGSGMVECQPGEFSEARASICTRCPAGYECPNTTMDYKVQCSAGTYSVGGQTECTACPAGKYCPSILAAVEINCPSGSFSVGNASSCTMCPPGYYCAATDSDSRIACDPGQYALGGKTACTDCVEGYKCPFTTTGQERCPNGFYSAAVSTNCTGCEAGYYCPSTAFTAKAECPPGTYSTGLMTACLACDAGYTCPAGSTSPRPNGTECDPGGFCDGKDYFGCPAGTYNPNNASTSIADCLPCPPGYYCQGTGNTGFESSPCPAGHYCLLGTQNPTQHACPGGTYSLVTNLTSASLCLPCPEGKYCPAGSSTDGLDCPAGFWCHASQGTGFLNPCSIGTYSNATGLINSTQCVDCPVGHYCPWGSANAPRVTPLPCEPGYYNPLERTGHELNCKLCDAGWACPLIGQYNVTVPCSQGYYCPNGTITPDQYPCKPGTYTGRTDLTSAEECDPCPPGFYCSWGTGVDISPPQNCMPGYYCPAMTPTPDRYPCPSGTYSASANLSAADQCTPCDPGYYCNGGEPWTSGPCPRGYYCPEGTEYPTQYGCPNGTYNDVEGLYNETQCKTCHQGTYCEFAVSDVTVCPRGTFMPWGTNLTSGEVVLDYFIGAGIPAQRQFSCVDCVGGYYCLENTTTPLPCGTGFYSKPGQFECTVCQIGHYCDNETTSETMMLTEKRCPAGRYCLPGLHSESNALNCSKGMYCPEATVEEINCPVGTINRVTNGPDISACEPCPAGYYCLEGVFVESGMCDPGYYCDSPITNVYGSSPALIGPYGPRQAACPQGTYSNVSATPNVTMCLTCPRGYYCPVASIDPTDCPRGYYCVDGSSKPEPCPIGRYGNNTNLEQMTDCRLCDPGMYCDAPGLLQARGQCDPGFLCYSGATTSAPNDNTTGVICPRGGYCTSGSWEALPCPMGTYSNESGATTIQGCRDCDEGYYCSSVAGGEPTGLCWGGYYCTGGAHNPRQHIVDQGYYATNGSTAQTECAIGTYNPYYGQSECFVCDEGFYCPDKAMTNRTACPAGKYCMSGSYVPLDCPPGTFSNITHATSRDNCTICPKGYYCRDNGATAPAGQCKAGHICYESALDDDPVFNNDTAGNKTIILWGDRCPAGHYCLQGTAEPTPCPRGTYNPDKGGASIAACLDCDPGTYCAAAGLTHVSGLCSAGYFCTGGAHLPEPLDNSTTGGICPQHHICVNGTDTPSLCPAGYYANNTGLWECTLCIAGYLCLPGQAPVLCPRGQYCEASTDIIPVTQGTACPRGTYGNRVGLAAESECTDCDGGAYCLTTGLQNVTGLVSAGYWALTRAKVFAPEFDPETTADYGWCPKGHYCPAGTSEPIPCPAGSYGFSIKLGSESACTSCDPGTFCPSLNMTATGSTCGAGYYCIRGSPTATPVNETYGDICPTGYYCPVGSSAPLPCVVGTYANVTGTVTCPACPAGSYCPINTSWPIECPAGFACPESSVDAFTNPCPRGKYSNITGRSAVSECLSCPPGYYCGTTGLSTPTDLCDAGWFCTGGAEFAQPSASDQGGQCQPGYYCPNGTSAMIPCDPGEYCADTGLAAPNGLCDAGFFCLSGASSNAPTDGTTGNVCPAGSYCPSGSINGTLCPPGTFMNNTGSQQVEDCLNCTAGYYCGGYGNVYPTGQCTEGYYCPEGMSDPTPVLYPCPQGHYCARGSHEPVRCVAGYYQDETAQGACKLCLEGFYCDDTREPVVLYNTSYCPEGYYCPNGTRFSTEFPCPNGTYSSIQGLRSVGECTQCAGGYYCDEPALSNYTKLCNAGYFCRLGAKSGTPLGEPNADECPAGFFCPEGSTEPQKCPLGTFSSNVRLTAATDCSNCTQGYYCNGLNLTTPTGQCWGGYYCPSNSQANTPDYALCPEGSYCINGSFVPEPCPQGTYSNLTGLAAASECLQCPGGYYCETPGLTAPTGLCGEGYYCPVGTIYQEPNTTYCPAGHYCPTGVAAPLPCRNGTHVNYTHAVNCLPCDAGYFCAAAGQSEICPVGYYCPEGTGLDIKSCPRGTYSDQTGLYDLNQCKPCPAGQHCDSEHLGSPSGNCAAGHWCIIGVDRPYPDGTNQTDAINETCYDWRQLGYGGRCPVGHYCPQSSQYPVVCANGTYADEEGLEACNTCPQGYYCPSGTTNYTDNPCTSGYYCPNGTEWWNQYPCAAGTYNNETLRTRVEDCLPCPGGYYCERESLSYPSGMCMAGYYCSGSATTPTPSGVGGNNCVAGYYCPEGSTFPTPCPGGYYCEVDMLNATSGQCDAGYYCTAMAVVSNPTDGNVTGDICPQGTYCPLGSDSPTLCQNGYFLNSTGNDASGDCISCTPGWYCAGSGNALPTGQCAAGYYCPGGQDSSQPTGYNCTLGHYCPLGSSAPLRCPSGQYQDEYGQVSCKPCPAAYYCDNTMDPVVLYNNTYCPAGFYCPGNTTQAYENPCPRGTFSNLTHRTDVSDCQQCSGGSYCETEGLVEPTGLCAAGYFCRSGSNSSTPIYSNDADECPVGHYCPQGSAAPLSCPPGTYTNATRRQSVEECSNCTGGVFCPSWNMTEPGSECQAGYYCPSGASVATHIQCDAGSYCPQGSVNPTPCPRGTFSNTTGLSLESECTNCTGGYYCPDTGLTAAELQCWGGYYCPEAVAVPNPVEYICPRGMHCPNGSAIYQECSEGTYANDTGASSCDTCPQGYYCLPVRPHNASLNAQPCPAGYYCPAGTGLDWQSCPAGTYSDQQGLYDVSQCISCPGGQYCQGEHNTAPTGNCSEGYYCTSGVDRPRPGADNSTINCTCPDQATFTGVGGVCPLGHYCPQGTTVAQPCNAGTYADMVGMPLCTVCPQGFYCMANASEFLSSPCPEGHYCLNGTEHSTQHKCPPGTYNNLTQGTSLADCQPCPGGWYCEGQGNPQPTGQCQAGWYCTSAATNSNDTINGGQCQPGYYCPLGSQAPLDCPGGQYCQTPGLDTPTGLCSQGYYCMGTSSSPTPTGNITGDICPAGFYCEVGSQWPTPCAPGTYSPSVGNINVTDCVACSYGEYCANYSMVETSGNCTAGYYCPQGERTPDPYLCTVGHYCPEASSSPVLCPSGTYQDQTGQFGCKTCPSGYYCDNSYGVVVINETITCPAGYYCLDGTPRADTYPCPLGTFGNDTGYNSSGNCSPCSGGMHCSIVGRTAPVGLCTTGYYCRQYAESATPNQTTDANVCPQGSYCPEGTAEPVPCPPGTFGGTDGLRNSSECTLCHPGMYCEQQGLLNNEGDCKAGYYCEEGSVSSRSALCTLGHYCPTQTAVPFRCPQGTFNTYYGLNSSEQCTQCTPGQYCGDEGLNVTSGPCEPGFYCPGGQNDSRPADYPCPEGHYCPLNSSQPTPCANGTYMNHTMAPECYICDAGWYCLHGDLVQACPAGYFCPEGTGIDWQPCPFGTYSNQTGLSSTDQCTPCTGGYYCDQLAATSETAQCDAGYYCEYGVDRARPTGIANATLTNGTCQMPGGETGVGDICPPGSYCPIGTTHPQACGAGTFSNETGQALCHQCPEGYYCLEGAVVYENTECPPGHYCPAGTSSAYQYPCPEGSYYNATMARSLSDCLPCPGGQYCERQGLDYPTGLCSPGWYCSGNSSAANTTVSGGQCQPGYYCPQGSYEPQQCTPGMYCQTPGLEAPTGNCSAGFYCTLTSNTSMPTDGVTGNICPLGHYCPEGSTAQQPCPPGTFLNVTQQDEETDCMSCPLGQYCPGGGLAVPDGDCTEGYYCPGGMNMSTPHEYRCPVGHYCPTGSGAPVRCNNGTYQDQETQPTCVTCPAGYFCDNTMAIVVLDNSTTVCPIGSYCPAGTSYSNEFLCPIGTFNNRTGLQQESDCSPCLGGYYCPMPGMVTPTDLCSPGYYCRQYANISAPDQGIDANICPAGQYCPEGSPAPINCPQGSYSNTTGLHADTDCTLCPAGSYCADTGMTNTSGPCEPGYYCELGSYHSRNITCPVGHYCPEGSGSPTPCPRGTYTNTLANVNVTQCVNCDEGTYCNDTGLSAPSGNCDPGFYCPGGNDVPNPVETPCPIGLHCPTGSGQPVPCPPGTFTNLTQMSECLTCPGGFYCVPEEVIQGNSSSGFRLCPRGYYCPDATGMNWTGCPAGTFSNELGLENDTQCLQCSAGQYCDITNLTAPAGDCAPGYYCTSGVDTPTPAGGHTGTGGICPAGHYCPGGTDLPIGCSNGTYQNLTNQASCLTCPAGYYCLASSVTFVDQVCPSGHYCPDGTRYDTEYPCPQGTFNNLTGSANSSACVQCTPGHFCASPGLSAPTDQCDPGWYCTLSSYLAQPSSPEGGACVPGEYCPRGSSAPIQCDDGHFCPNATMSSTAGLCAAGYYCINGSITATPTGVGGNQCSPGTYCPDGSWYETLCPAGTYQPSNGATNETWCIQCTSGSYCNDSGLATPQGSCDPGYYCPGGQTVSNPNGLECPAGYYCPLGSSTFRICPSGTYQDWTQQSDCKWCPPGYYCDNSIEAVVNYTAYVCPQGHYCPNATQSSTENPCPIGTFNNGTGLGADTECSPCSGGYYCPSGTVLPTMPCSPGYYCRQGAQTAAPSQGTNADICPAGHYCPEQTTEPISCPVGTFSNDTGNMNVTDCAPCTRGWYCDQLNMTAPTGQCDAGWYCPEGSTSAQEVICTAGMYCLIGTHTPTRCPNGTWANSTGLAAESDCTPCTAGWYCQQSGLTYPEGLCQQGYYCPQGSNVPNPELCPIGLHCPEGSATPQSCASGYYTNQTGTWSCNICPDGFFCLPENVTAGDPQSGYHDCPAGYYCPNGTGLNWLPCPPGTYSMQTNLFRVEQCQDCDGGFYCGTWGATNVTAPCAAGYYCESGVDRPNPNNAEVNSSYAADCPLTGGHTGYGDICPLGYMCPVGSVVPQGCDPGSYQDEEGTDYCKGCVEGYYCPQNSTTYADKPCPSGHYCLVNTTRDNEHPCPQGTFNNLTAQVSLDACLNCTPGMYCLGTGQSWPKDNCSDGYYCTIGSTSPMPSNAAEGGQCQPGYYCPGGTEVPIPCDAGFYCDIPGLASPAAPCNQGYYCTLGASVGNPTDNVTGNICPEGHYCPAGSSAPQPCLVGYYLNSTGNSNPTDCVLCTEGWYCGGEGLAEPTGMCQQGYYCPAGQVTHSPSNYTCPAGHFCLTGSPTPDPCPSGTYQDTEAAWDCKVCPDGFYCNATYGPVVYYAGYVCPEGHYCPNGTQHSNQYPCPRGTFSNATGLVYEADCTPCTGGMACDVEGLITPPRLCSAGYFCRQGANMTAPTLGANADICPAGSYCLEGSSAPIPCPEGTYGNATGLTQEVECLNCTGGNFCNET</sequence>
<protein>
    <submittedName>
        <fullName evidence="3">Uncharacterized protein LOC106160082</fullName>
    </submittedName>
</protein>
<reference evidence="3" key="1">
    <citation type="submission" date="2025-08" db="UniProtKB">
        <authorList>
            <consortium name="RefSeq"/>
        </authorList>
    </citation>
    <scope>IDENTIFICATION</scope>
    <source>
        <tissue evidence="3">Gonads</tissue>
    </source>
</reference>
<dbReference type="Proteomes" id="UP000085678">
    <property type="component" value="Unplaced"/>
</dbReference>
<dbReference type="PANTHER" id="PTHR46104:SF1">
    <property type="entry name" value="GENE 9195-RELATED"/>
    <property type="match status" value="1"/>
</dbReference>
<gene>
    <name evidence="3" type="primary">LOC106160082</name>
</gene>
<feature type="non-terminal residue" evidence="3">
    <location>
        <position position="5297"/>
    </location>
</feature>
<dbReference type="InterPro" id="IPR006150">
    <property type="entry name" value="Cys_repeat_1"/>
</dbReference>
<dbReference type="PANTHER" id="PTHR46104">
    <property type="entry name" value="GENE 9195-RELATED-RELATED"/>
    <property type="match status" value="1"/>
</dbReference>
<dbReference type="GO" id="GO:0005576">
    <property type="term" value="C:extracellular region"/>
    <property type="evidence" value="ECO:0007669"/>
    <property type="project" value="InterPro"/>
</dbReference>
<dbReference type="InterPro" id="IPR002557">
    <property type="entry name" value="Chitin-bd_dom"/>
</dbReference>
<dbReference type="SUPFAM" id="SSF57184">
    <property type="entry name" value="Growth factor receptor domain"/>
    <property type="match status" value="20"/>
</dbReference>
<dbReference type="GeneID" id="106160082"/>
<name>A0A1S3I1A8_LINAN</name>
<dbReference type="InterPro" id="IPR009030">
    <property type="entry name" value="Growth_fac_rcpt_cys_sf"/>
</dbReference>
<dbReference type="SMART" id="SM00289">
    <property type="entry name" value="WR1"/>
    <property type="match status" value="8"/>
</dbReference>
<dbReference type="OrthoDB" id="439917at2759"/>
<dbReference type="KEGG" id="lak:106160082"/>
<dbReference type="SMART" id="SM01411">
    <property type="entry name" value="Ephrin_rec_like"/>
    <property type="match status" value="77"/>
</dbReference>
<accession>A0A1S3I1A8</accession>
<organism evidence="2 3">
    <name type="scientific">Lingula anatina</name>
    <name type="common">Brachiopod</name>
    <name type="synonym">Lingula unguis</name>
    <dbReference type="NCBI Taxonomy" id="7574"/>
    <lineage>
        <taxon>Eukaryota</taxon>
        <taxon>Metazoa</taxon>
        <taxon>Spiralia</taxon>
        <taxon>Lophotrochozoa</taxon>
        <taxon>Brachiopoda</taxon>
        <taxon>Linguliformea</taxon>
        <taxon>Lingulata</taxon>
        <taxon>Lingulida</taxon>
        <taxon>Linguloidea</taxon>
        <taxon>Lingulidae</taxon>
        <taxon>Lingula</taxon>
    </lineage>
</organism>
<evidence type="ECO:0000313" key="2">
    <source>
        <dbReference type="Proteomes" id="UP000085678"/>
    </source>
</evidence>
<evidence type="ECO:0000313" key="3">
    <source>
        <dbReference type="RefSeq" id="XP_013392045.1"/>
    </source>
</evidence>
<keyword evidence="2" id="KW-1185">Reference proteome</keyword>
<feature type="domain" description="Chitin-binding type-2" evidence="1">
    <location>
        <begin position="4409"/>
        <end position="4467"/>
    </location>
</feature>